<accession>A0A518HB22</accession>
<dbReference type="KEGG" id="tpla:ElP_60130"/>
<organism evidence="6 7">
    <name type="scientific">Tautonia plasticadhaerens</name>
    <dbReference type="NCBI Taxonomy" id="2527974"/>
    <lineage>
        <taxon>Bacteria</taxon>
        <taxon>Pseudomonadati</taxon>
        <taxon>Planctomycetota</taxon>
        <taxon>Planctomycetia</taxon>
        <taxon>Isosphaerales</taxon>
        <taxon>Isosphaeraceae</taxon>
        <taxon>Tautonia</taxon>
    </lineage>
</organism>
<dbReference type="InterPro" id="IPR011257">
    <property type="entry name" value="DNA_glycosylase"/>
</dbReference>
<protein>
    <submittedName>
        <fullName evidence="6">Endonuclease III</fullName>
        <ecNumber evidence="6">4.2.99.18</ecNumber>
    </submittedName>
</protein>
<dbReference type="GO" id="GO:0051539">
    <property type="term" value="F:4 iron, 4 sulfur cluster binding"/>
    <property type="evidence" value="ECO:0007669"/>
    <property type="project" value="UniProtKB-KW"/>
</dbReference>
<keyword evidence="7" id="KW-1185">Reference proteome</keyword>
<keyword evidence="6" id="KW-0456">Lyase</keyword>
<keyword evidence="2" id="KW-0479">Metal-binding</keyword>
<keyword evidence="6" id="KW-0255">Endonuclease</keyword>
<dbReference type="Gene3D" id="1.10.1670.10">
    <property type="entry name" value="Helix-hairpin-Helix base-excision DNA repair enzymes (C-terminal)"/>
    <property type="match status" value="1"/>
</dbReference>
<evidence type="ECO:0000256" key="2">
    <source>
        <dbReference type="ARBA" id="ARBA00022723"/>
    </source>
</evidence>
<dbReference type="AlphaFoldDB" id="A0A518HB22"/>
<dbReference type="PANTHER" id="PTHR10359">
    <property type="entry name" value="A/G-SPECIFIC ADENINE GLYCOSYLASE/ENDONUCLEASE III"/>
    <property type="match status" value="1"/>
</dbReference>
<evidence type="ECO:0000256" key="5">
    <source>
        <dbReference type="SAM" id="MobiDB-lite"/>
    </source>
</evidence>
<evidence type="ECO:0000256" key="1">
    <source>
        <dbReference type="ARBA" id="ARBA00022485"/>
    </source>
</evidence>
<reference evidence="6 7" key="1">
    <citation type="submission" date="2019-02" db="EMBL/GenBank/DDBJ databases">
        <title>Deep-cultivation of Planctomycetes and their phenomic and genomic characterization uncovers novel biology.</title>
        <authorList>
            <person name="Wiegand S."/>
            <person name="Jogler M."/>
            <person name="Boedeker C."/>
            <person name="Pinto D."/>
            <person name="Vollmers J."/>
            <person name="Rivas-Marin E."/>
            <person name="Kohn T."/>
            <person name="Peeters S.H."/>
            <person name="Heuer A."/>
            <person name="Rast P."/>
            <person name="Oberbeckmann S."/>
            <person name="Bunk B."/>
            <person name="Jeske O."/>
            <person name="Meyerdierks A."/>
            <person name="Storesund J.E."/>
            <person name="Kallscheuer N."/>
            <person name="Luecker S."/>
            <person name="Lage O.M."/>
            <person name="Pohl T."/>
            <person name="Merkel B.J."/>
            <person name="Hornburger P."/>
            <person name="Mueller R.-W."/>
            <person name="Bruemmer F."/>
            <person name="Labrenz M."/>
            <person name="Spormann A.M."/>
            <person name="Op den Camp H."/>
            <person name="Overmann J."/>
            <person name="Amann R."/>
            <person name="Jetten M.S.M."/>
            <person name="Mascher T."/>
            <person name="Medema M.H."/>
            <person name="Devos D.P."/>
            <person name="Kaster A.-K."/>
            <person name="Ovreas L."/>
            <person name="Rohde M."/>
            <person name="Galperin M.Y."/>
            <person name="Jogler C."/>
        </authorList>
    </citation>
    <scope>NUCLEOTIDE SEQUENCE [LARGE SCALE GENOMIC DNA]</scope>
    <source>
        <strain evidence="6 7">ElP</strain>
    </source>
</reference>
<dbReference type="SUPFAM" id="SSF48150">
    <property type="entry name" value="DNA-glycosylase"/>
    <property type="match status" value="1"/>
</dbReference>
<dbReference type="RefSeq" id="WP_145276289.1">
    <property type="nucleotide sequence ID" value="NZ_CP036426.1"/>
</dbReference>
<keyword evidence="6" id="KW-0540">Nuclease</keyword>
<dbReference type="OrthoDB" id="268440at2"/>
<dbReference type="EC" id="4.2.99.18" evidence="6"/>
<dbReference type="GO" id="GO:0046872">
    <property type="term" value="F:metal ion binding"/>
    <property type="evidence" value="ECO:0007669"/>
    <property type="project" value="UniProtKB-KW"/>
</dbReference>
<dbReference type="InterPro" id="IPR023170">
    <property type="entry name" value="HhH_base_excis_C"/>
</dbReference>
<feature type="compositionally biased region" description="Low complexity" evidence="5">
    <location>
        <begin position="222"/>
        <end position="246"/>
    </location>
</feature>
<name>A0A518HB22_9BACT</name>
<feature type="region of interest" description="Disordered" evidence="5">
    <location>
        <begin position="222"/>
        <end position="271"/>
    </location>
</feature>
<dbReference type="Gene3D" id="1.10.340.30">
    <property type="entry name" value="Hypothetical protein, domain 2"/>
    <property type="match status" value="1"/>
</dbReference>
<dbReference type="EMBL" id="CP036426">
    <property type="protein sequence ID" value="QDV38065.1"/>
    <property type="molecule type" value="Genomic_DNA"/>
</dbReference>
<keyword evidence="6" id="KW-0378">Hydrolase</keyword>
<keyword evidence="1" id="KW-0004">4Fe-4S</keyword>
<evidence type="ECO:0000313" key="7">
    <source>
        <dbReference type="Proteomes" id="UP000317835"/>
    </source>
</evidence>
<dbReference type="GO" id="GO:0006281">
    <property type="term" value="P:DNA repair"/>
    <property type="evidence" value="ECO:0007669"/>
    <property type="project" value="InterPro"/>
</dbReference>
<gene>
    <name evidence="6" type="primary">nth_2</name>
    <name evidence="6" type="ORF">ElP_60130</name>
</gene>
<dbReference type="GO" id="GO:0140078">
    <property type="term" value="F:class I DNA-(apurinic or apyrimidinic site) endonuclease activity"/>
    <property type="evidence" value="ECO:0007669"/>
    <property type="project" value="UniProtKB-EC"/>
</dbReference>
<sequence>MAAPSKSQILDKIHPLLAKRYKLGPREAKLSVLEAVLYGICHEGTTREQANQAINRFKDAFFDWNELRVSSVEEIQDALAGLPDPGVKAQRLRRFLRQLFFRTYKFELDHLGKKPLKESIKALQEFEAMNSDFVLATVVQQALGGHAMPVDEPIRRCLVRLGFADEATPPEAIRSALERAVPKAKGLEFVDLLEELAHDTCVAGEPDCPECVLLKQCPTGQARGASKAKPSAAAGAPAEADADPAPTSRRRSGPQGQGEAKPSRGRPPRPK</sequence>
<dbReference type="Proteomes" id="UP000317835">
    <property type="component" value="Chromosome"/>
</dbReference>
<evidence type="ECO:0000313" key="6">
    <source>
        <dbReference type="EMBL" id="QDV38065.1"/>
    </source>
</evidence>
<proteinExistence type="predicted"/>
<keyword evidence="4" id="KW-0411">Iron-sulfur</keyword>
<evidence type="ECO:0000256" key="4">
    <source>
        <dbReference type="ARBA" id="ARBA00023014"/>
    </source>
</evidence>
<keyword evidence="3" id="KW-0408">Iron</keyword>
<evidence type="ECO:0000256" key="3">
    <source>
        <dbReference type="ARBA" id="ARBA00023004"/>
    </source>
</evidence>